<dbReference type="PANTHER" id="PTHR48022:SF11">
    <property type="entry name" value="MONOSACCHARIDE TRANSPORTER (HXT8), PUTATIVE (AFU_ORTHOLOGUE AFUA_2G08120)-RELATED"/>
    <property type="match status" value="1"/>
</dbReference>
<evidence type="ECO:0000256" key="2">
    <source>
        <dbReference type="ARBA" id="ARBA00010992"/>
    </source>
</evidence>
<evidence type="ECO:0000256" key="4">
    <source>
        <dbReference type="ARBA" id="ARBA00022989"/>
    </source>
</evidence>
<dbReference type="InterPro" id="IPR036259">
    <property type="entry name" value="MFS_trans_sf"/>
</dbReference>
<reference evidence="8 9" key="1">
    <citation type="submission" date="2019-06" db="EMBL/GenBank/DDBJ databases">
        <authorList>
            <person name="Broberg M."/>
        </authorList>
    </citation>
    <scope>NUCLEOTIDE SEQUENCE [LARGE SCALE GENOMIC DNA]</scope>
</reference>
<dbReference type="EMBL" id="CABFNS010000737">
    <property type="protein sequence ID" value="VUC25613.1"/>
    <property type="molecule type" value="Genomic_DNA"/>
</dbReference>
<sequence length="479" mass="53008">MLEIEKTAHYGKRWKLIVLATCMSWGSLAYGYIASSIGTTIGQPSFLSYMGQDIAQGGLLSVVVGVFYAGGFVGAILAGPLCDKYGRKWTTFAGSLLTLVINGVLAGSVNVNMFIAFRFFVDYLKNALQLTNSHRSTILFTVVPVWISEIVPPKGRGMLVDIHPILINLGYCLASYVGVGFFFVNGNNQQWRGPIAIGCLPCVLSLISVPFLPESPRWLLMQGKTNQAWEIVRDLHTSSEVNDEQFALNEFREMESQIDIDRTLAVGYIEMLRRPSYRKRLIIGSSLIFFLEASGALVINNYGTVLYGQLGYNVEQRLHLQAGWVAVGFVVNLAAVLVVDIMPRPWLMTIGFLGCLLTLIAEAAIQAKFLGTENQAALQAGVAQLYIFVFFYGFFLDGSTFCWKYYIPFMVSTAAACIVVPLTFPDTRNKPLEEIAFLFGEEDNISPALATPRSTKDELSERQGIAAEIEEKQERKVVV</sequence>
<feature type="transmembrane region" description="Helical" evidence="6">
    <location>
        <begin position="89"/>
        <end position="117"/>
    </location>
</feature>
<dbReference type="PANTHER" id="PTHR48022">
    <property type="entry name" value="PLASTIDIC GLUCOSE TRANSPORTER 4"/>
    <property type="match status" value="1"/>
</dbReference>
<evidence type="ECO:0000256" key="5">
    <source>
        <dbReference type="ARBA" id="ARBA00023136"/>
    </source>
</evidence>
<keyword evidence="9" id="KW-1185">Reference proteome</keyword>
<evidence type="ECO:0000259" key="7">
    <source>
        <dbReference type="PROSITE" id="PS50850"/>
    </source>
</evidence>
<dbReference type="Gene3D" id="1.20.1250.20">
    <property type="entry name" value="MFS general substrate transporter like domains"/>
    <property type="match status" value="1"/>
</dbReference>
<proteinExistence type="inferred from homology"/>
<feature type="domain" description="Major facilitator superfamily (MFS) profile" evidence="7">
    <location>
        <begin position="19"/>
        <end position="479"/>
    </location>
</feature>
<protein>
    <recommendedName>
        <fullName evidence="7">Major facilitator superfamily (MFS) profile domain-containing protein</fullName>
    </recommendedName>
</protein>
<evidence type="ECO:0000313" key="8">
    <source>
        <dbReference type="EMBL" id="VUC25613.1"/>
    </source>
</evidence>
<comment type="subcellular location">
    <subcellularLocation>
        <location evidence="1">Membrane</location>
        <topology evidence="1">Multi-pass membrane protein</topology>
    </subcellularLocation>
</comment>
<name>A0ABY6U5X0_BIOOC</name>
<feature type="transmembrane region" description="Helical" evidence="6">
    <location>
        <begin position="322"/>
        <end position="339"/>
    </location>
</feature>
<feature type="transmembrane region" description="Helical" evidence="6">
    <location>
        <begin position="54"/>
        <end position="77"/>
    </location>
</feature>
<dbReference type="Pfam" id="PF00083">
    <property type="entry name" value="Sugar_tr"/>
    <property type="match status" value="1"/>
</dbReference>
<keyword evidence="3 6" id="KW-0812">Transmembrane</keyword>
<dbReference type="Proteomes" id="UP000766486">
    <property type="component" value="Unassembled WGS sequence"/>
</dbReference>
<evidence type="ECO:0000256" key="6">
    <source>
        <dbReference type="SAM" id="Phobius"/>
    </source>
</evidence>
<evidence type="ECO:0000256" key="1">
    <source>
        <dbReference type="ARBA" id="ARBA00004141"/>
    </source>
</evidence>
<evidence type="ECO:0000313" key="9">
    <source>
        <dbReference type="Proteomes" id="UP000766486"/>
    </source>
</evidence>
<feature type="transmembrane region" description="Helical" evidence="6">
    <location>
        <begin position="165"/>
        <end position="185"/>
    </location>
</feature>
<gene>
    <name evidence="8" type="ORF">CLO192961_LOCUS172234</name>
</gene>
<dbReference type="InterPro" id="IPR020846">
    <property type="entry name" value="MFS_dom"/>
</dbReference>
<feature type="transmembrane region" description="Helical" evidence="6">
    <location>
        <begin position="405"/>
        <end position="424"/>
    </location>
</feature>
<accession>A0ABY6U5X0</accession>
<comment type="caution">
    <text evidence="8">The sequence shown here is derived from an EMBL/GenBank/DDBJ whole genome shotgun (WGS) entry which is preliminary data.</text>
</comment>
<feature type="transmembrane region" description="Helical" evidence="6">
    <location>
        <begin position="16"/>
        <end position="34"/>
    </location>
</feature>
<feature type="transmembrane region" description="Helical" evidence="6">
    <location>
        <begin position="346"/>
        <end position="365"/>
    </location>
</feature>
<keyword evidence="4 6" id="KW-1133">Transmembrane helix</keyword>
<dbReference type="InterPro" id="IPR050360">
    <property type="entry name" value="MFS_Sugar_Transporters"/>
</dbReference>
<organism evidence="8 9">
    <name type="scientific">Bionectria ochroleuca</name>
    <name type="common">Gliocladium roseum</name>
    <dbReference type="NCBI Taxonomy" id="29856"/>
    <lineage>
        <taxon>Eukaryota</taxon>
        <taxon>Fungi</taxon>
        <taxon>Dikarya</taxon>
        <taxon>Ascomycota</taxon>
        <taxon>Pezizomycotina</taxon>
        <taxon>Sordariomycetes</taxon>
        <taxon>Hypocreomycetidae</taxon>
        <taxon>Hypocreales</taxon>
        <taxon>Bionectriaceae</taxon>
        <taxon>Clonostachys</taxon>
    </lineage>
</organism>
<feature type="transmembrane region" description="Helical" evidence="6">
    <location>
        <begin position="281"/>
        <end position="302"/>
    </location>
</feature>
<dbReference type="PROSITE" id="PS50850">
    <property type="entry name" value="MFS"/>
    <property type="match status" value="1"/>
</dbReference>
<dbReference type="SUPFAM" id="SSF103473">
    <property type="entry name" value="MFS general substrate transporter"/>
    <property type="match status" value="1"/>
</dbReference>
<comment type="similarity">
    <text evidence="2">Belongs to the major facilitator superfamily. Sugar transporter (TC 2.A.1.1) family.</text>
</comment>
<evidence type="ECO:0000256" key="3">
    <source>
        <dbReference type="ARBA" id="ARBA00022692"/>
    </source>
</evidence>
<feature type="transmembrane region" description="Helical" evidence="6">
    <location>
        <begin position="377"/>
        <end position="396"/>
    </location>
</feature>
<keyword evidence="5 6" id="KW-0472">Membrane</keyword>
<dbReference type="InterPro" id="IPR005828">
    <property type="entry name" value="MFS_sugar_transport-like"/>
</dbReference>